<feature type="compositionally biased region" description="Basic and acidic residues" evidence="1">
    <location>
        <begin position="77"/>
        <end position="88"/>
    </location>
</feature>
<dbReference type="SUPFAM" id="SSF48403">
    <property type="entry name" value="Ankyrin repeat"/>
    <property type="match status" value="1"/>
</dbReference>
<protein>
    <submittedName>
        <fullName evidence="2">Uncharacterized protein</fullName>
    </submittedName>
</protein>
<dbReference type="InterPro" id="IPR036770">
    <property type="entry name" value="Ankyrin_rpt-contain_sf"/>
</dbReference>
<sequence>MDEVGKSYLYLAARTQNLWAPALLLQQGASVKEKERGNCTLVKAALDNNSDILVLLWSLGASSYKSPSKTDGLSEPLARRYTPDRPLN</sequence>
<keyword evidence="3" id="KW-1185">Reference proteome</keyword>
<feature type="region of interest" description="Disordered" evidence="1">
    <location>
        <begin position="63"/>
        <end position="88"/>
    </location>
</feature>
<name>A0A232ENA0_9HYME</name>
<comment type="caution">
    <text evidence="2">The sequence shown here is derived from an EMBL/GenBank/DDBJ whole genome shotgun (WGS) entry which is preliminary data.</text>
</comment>
<evidence type="ECO:0000313" key="3">
    <source>
        <dbReference type="Proteomes" id="UP000215335"/>
    </source>
</evidence>
<organism evidence="2 3">
    <name type="scientific">Trichomalopsis sarcophagae</name>
    <dbReference type="NCBI Taxonomy" id="543379"/>
    <lineage>
        <taxon>Eukaryota</taxon>
        <taxon>Metazoa</taxon>
        <taxon>Ecdysozoa</taxon>
        <taxon>Arthropoda</taxon>
        <taxon>Hexapoda</taxon>
        <taxon>Insecta</taxon>
        <taxon>Pterygota</taxon>
        <taxon>Neoptera</taxon>
        <taxon>Endopterygota</taxon>
        <taxon>Hymenoptera</taxon>
        <taxon>Apocrita</taxon>
        <taxon>Proctotrupomorpha</taxon>
        <taxon>Chalcidoidea</taxon>
        <taxon>Pteromalidae</taxon>
        <taxon>Pteromalinae</taxon>
        <taxon>Trichomalopsis</taxon>
    </lineage>
</organism>
<evidence type="ECO:0000256" key="1">
    <source>
        <dbReference type="SAM" id="MobiDB-lite"/>
    </source>
</evidence>
<evidence type="ECO:0000313" key="2">
    <source>
        <dbReference type="EMBL" id="OXU19801.1"/>
    </source>
</evidence>
<gene>
    <name evidence="2" type="ORF">TSAR_006717</name>
</gene>
<reference evidence="2 3" key="1">
    <citation type="journal article" date="2017" name="Curr. Biol.">
        <title>The Evolution of Venom by Co-option of Single-Copy Genes.</title>
        <authorList>
            <person name="Martinson E.O."/>
            <person name="Mrinalini"/>
            <person name="Kelkar Y.D."/>
            <person name="Chang C.H."/>
            <person name="Werren J.H."/>
        </authorList>
    </citation>
    <scope>NUCLEOTIDE SEQUENCE [LARGE SCALE GENOMIC DNA]</scope>
    <source>
        <strain evidence="2 3">Alberta</strain>
        <tissue evidence="2">Whole body</tissue>
    </source>
</reference>
<dbReference type="Gene3D" id="1.25.40.20">
    <property type="entry name" value="Ankyrin repeat-containing domain"/>
    <property type="match status" value="1"/>
</dbReference>
<dbReference type="Proteomes" id="UP000215335">
    <property type="component" value="Unassembled WGS sequence"/>
</dbReference>
<proteinExistence type="predicted"/>
<dbReference type="AlphaFoldDB" id="A0A232ENA0"/>
<dbReference type="EMBL" id="NNAY01003203">
    <property type="protein sequence ID" value="OXU19801.1"/>
    <property type="molecule type" value="Genomic_DNA"/>
</dbReference>
<accession>A0A232ENA0</accession>